<proteinExistence type="predicted"/>
<evidence type="ECO:0000313" key="2">
    <source>
        <dbReference type="Proteomes" id="UP001529510"/>
    </source>
</evidence>
<organism evidence="1 2">
    <name type="scientific">Cirrhinus mrigala</name>
    <name type="common">Mrigala</name>
    <dbReference type="NCBI Taxonomy" id="683832"/>
    <lineage>
        <taxon>Eukaryota</taxon>
        <taxon>Metazoa</taxon>
        <taxon>Chordata</taxon>
        <taxon>Craniata</taxon>
        <taxon>Vertebrata</taxon>
        <taxon>Euteleostomi</taxon>
        <taxon>Actinopterygii</taxon>
        <taxon>Neopterygii</taxon>
        <taxon>Teleostei</taxon>
        <taxon>Ostariophysi</taxon>
        <taxon>Cypriniformes</taxon>
        <taxon>Cyprinidae</taxon>
        <taxon>Labeoninae</taxon>
        <taxon>Labeonini</taxon>
        <taxon>Cirrhinus</taxon>
    </lineage>
</organism>
<evidence type="ECO:0000313" key="1">
    <source>
        <dbReference type="EMBL" id="KAL0186463.1"/>
    </source>
</evidence>
<sequence>MVWSVTDCFALQDSEADAEFARLVFPDNRKPGVLALQEAGRVVMRHPGLDGSGSLQMFPATLIT</sequence>
<gene>
    <name evidence="1" type="ORF">M9458_018133</name>
</gene>
<comment type="caution">
    <text evidence="1">The sequence shown here is derived from an EMBL/GenBank/DDBJ whole genome shotgun (WGS) entry which is preliminary data.</text>
</comment>
<accession>A0ABD0QK84</accession>
<dbReference type="EMBL" id="JAMKFB020000008">
    <property type="protein sequence ID" value="KAL0186463.1"/>
    <property type="molecule type" value="Genomic_DNA"/>
</dbReference>
<dbReference type="Proteomes" id="UP001529510">
    <property type="component" value="Unassembled WGS sequence"/>
</dbReference>
<keyword evidence="2" id="KW-1185">Reference proteome</keyword>
<dbReference type="AlphaFoldDB" id="A0ABD0QK84"/>
<reference evidence="1 2" key="1">
    <citation type="submission" date="2024-05" db="EMBL/GenBank/DDBJ databases">
        <title>Genome sequencing and assembly of Indian major carp, Cirrhinus mrigala (Hamilton, 1822).</title>
        <authorList>
            <person name="Mohindra V."/>
            <person name="Chowdhury L.M."/>
            <person name="Lal K."/>
            <person name="Jena J.K."/>
        </authorList>
    </citation>
    <scope>NUCLEOTIDE SEQUENCE [LARGE SCALE GENOMIC DNA]</scope>
    <source>
        <strain evidence="1">CM1030</strain>
        <tissue evidence="1">Blood</tissue>
    </source>
</reference>
<feature type="non-terminal residue" evidence="1">
    <location>
        <position position="64"/>
    </location>
</feature>
<protein>
    <submittedName>
        <fullName evidence="1">Uncharacterized protein</fullName>
    </submittedName>
</protein>
<name>A0ABD0QK84_CIRMR</name>